<dbReference type="CDD" id="cd23509">
    <property type="entry name" value="Gnk2-like"/>
    <property type="match status" value="1"/>
</dbReference>
<evidence type="ECO:0000256" key="1">
    <source>
        <dbReference type="ARBA" id="ARBA00022729"/>
    </source>
</evidence>
<dbReference type="Pfam" id="PF01657">
    <property type="entry name" value="Stress-antifung"/>
    <property type="match status" value="1"/>
</dbReference>
<dbReference type="PANTHER" id="PTHR32099">
    <property type="entry name" value="CYSTEINE-RICH REPEAT SECRETORY PROTEIN"/>
    <property type="match status" value="1"/>
</dbReference>
<dbReference type="AlphaFoldDB" id="A0AAV5LJP2"/>
<feature type="domain" description="Gnk2-homologous" evidence="3">
    <location>
        <begin position="1"/>
        <end position="79"/>
    </location>
</feature>
<keyword evidence="6" id="KW-1185">Reference proteome</keyword>
<name>A0AAV5LJP2_9ROSI</name>
<keyword evidence="1" id="KW-0732">Signal</keyword>
<dbReference type="PANTHER" id="PTHR32099:SF51">
    <property type="entry name" value="CYSTEINE-RICH RECEPTOR-LIKE PROTEIN KINASE 25 ISOFORM X1"/>
    <property type="match status" value="1"/>
</dbReference>
<proteinExistence type="predicted"/>
<gene>
    <name evidence="4" type="ORF">SLEP1_g45390</name>
    <name evidence="5" type="ORF">SLEP1_g59044</name>
</gene>
<dbReference type="EMBL" id="BPVZ01000714">
    <property type="protein sequence ID" value="GKV52468.1"/>
    <property type="molecule type" value="Genomic_DNA"/>
</dbReference>
<dbReference type="InterPro" id="IPR002902">
    <property type="entry name" value="GNK2"/>
</dbReference>
<protein>
    <recommendedName>
        <fullName evidence="3">Gnk2-homologous domain-containing protein</fullName>
    </recommendedName>
</protein>
<comment type="caution">
    <text evidence="4">The sequence shown here is derived from an EMBL/GenBank/DDBJ whole genome shotgun (WGS) entry which is preliminary data.</text>
</comment>
<accession>A0AAV5LJP2</accession>
<dbReference type="InterPro" id="IPR038408">
    <property type="entry name" value="GNK2_sf"/>
</dbReference>
<evidence type="ECO:0000259" key="3">
    <source>
        <dbReference type="PROSITE" id="PS51473"/>
    </source>
</evidence>
<sequence>MLTDLSSHAVTGASLRKYAADNVMGPDFFLRIYALMQCTPDLSQQNCSDCLTTATSRISSNCYGKIGCRVLQPSCNLRY</sequence>
<organism evidence="4 6">
    <name type="scientific">Rubroshorea leprosula</name>
    <dbReference type="NCBI Taxonomy" id="152421"/>
    <lineage>
        <taxon>Eukaryota</taxon>
        <taxon>Viridiplantae</taxon>
        <taxon>Streptophyta</taxon>
        <taxon>Embryophyta</taxon>
        <taxon>Tracheophyta</taxon>
        <taxon>Spermatophyta</taxon>
        <taxon>Magnoliopsida</taxon>
        <taxon>eudicotyledons</taxon>
        <taxon>Gunneridae</taxon>
        <taxon>Pentapetalae</taxon>
        <taxon>rosids</taxon>
        <taxon>malvids</taxon>
        <taxon>Malvales</taxon>
        <taxon>Dipterocarpaceae</taxon>
        <taxon>Rubroshorea</taxon>
    </lineage>
</organism>
<reference evidence="4 6" key="1">
    <citation type="journal article" date="2021" name="Commun. Biol.">
        <title>The genome of Shorea leprosula (Dipterocarpaceae) highlights the ecological relevance of drought in aseasonal tropical rainforests.</title>
        <authorList>
            <person name="Ng K.K.S."/>
            <person name="Kobayashi M.J."/>
            <person name="Fawcett J.A."/>
            <person name="Hatakeyama M."/>
            <person name="Paape T."/>
            <person name="Ng C.H."/>
            <person name="Ang C.C."/>
            <person name="Tnah L.H."/>
            <person name="Lee C.T."/>
            <person name="Nishiyama T."/>
            <person name="Sese J."/>
            <person name="O'Brien M.J."/>
            <person name="Copetti D."/>
            <person name="Mohd Noor M.I."/>
            <person name="Ong R.C."/>
            <person name="Putra M."/>
            <person name="Sireger I.Z."/>
            <person name="Indrioko S."/>
            <person name="Kosugi Y."/>
            <person name="Izuno A."/>
            <person name="Isagi Y."/>
            <person name="Lee S.L."/>
            <person name="Shimizu K.K."/>
        </authorList>
    </citation>
    <scope>NUCLEOTIDE SEQUENCE [LARGE SCALE GENOMIC DNA]</scope>
    <source>
        <strain evidence="4">214</strain>
    </source>
</reference>
<evidence type="ECO:0000313" key="5">
    <source>
        <dbReference type="EMBL" id="GKV52468.1"/>
    </source>
</evidence>
<evidence type="ECO:0000256" key="2">
    <source>
        <dbReference type="ARBA" id="ARBA00022737"/>
    </source>
</evidence>
<dbReference type="EMBL" id="BPVZ01000122">
    <property type="protein sequence ID" value="GKV37350.1"/>
    <property type="molecule type" value="Genomic_DNA"/>
</dbReference>
<dbReference type="Proteomes" id="UP001054252">
    <property type="component" value="Unassembled WGS sequence"/>
</dbReference>
<dbReference type="Gene3D" id="3.30.430.20">
    <property type="entry name" value="Gnk2 domain, C-X8-C-X2-C motif"/>
    <property type="match status" value="1"/>
</dbReference>
<keyword evidence="2" id="KW-0677">Repeat</keyword>
<evidence type="ECO:0000313" key="4">
    <source>
        <dbReference type="EMBL" id="GKV37350.1"/>
    </source>
</evidence>
<dbReference type="PROSITE" id="PS51473">
    <property type="entry name" value="GNK2"/>
    <property type="match status" value="1"/>
</dbReference>
<evidence type="ECO:0000313" key="6">
    <source>
        <dbReference type="Proteomes" id="UP001054252"/>
    </source>
</evidence>